<dbReference type="GO" id="GO:0005694">
    <property type="term" value="C:chromosome"/>
    <property type="evidence" value="ECO:0007669"/>
    <property type="project" value="TreeGrafter"/>
</dbReference>
<dbReference type="InterPro" id="IPR003115">
    <property type="entry name" value="ParB_N"/>
</dbReference>
<comment type="caution">
    <text evidence="3">The sequence shown here is derived from an EMBL/GenBank/DDBJ whole genome shotgun (WGS) entry which is preliminary data.</text>
</comment>
<feature type="domain" description="ParB-like N-terminal" evidence="2">
    <location>
        <begin position="80"/>
        <end position="169"/>
    </location>
</feature>
<dbReference type="SMART" id="SM00470">
    <property type="entry name" value="ParB"/>
    <property type="match status" value="1"/>
</dbReference>
<feature type="region of interest" description="Disordered" evidence="1">
    <location>
        <begin position="16"/>
        <end position="45"/>
    </location>
</feature>
<proteinExistence type="predicted"/>
<gene>
    <name evidence="3" type="ORF">PAMC26577_25865</name>
</gene>
<dbReference type="Gene3D" id="3.90.1530.30">
    <property type="match status" value="1"/>
</dbReference>
<dbReference type="InterPro" id="IPR050336">
    <property type="entry name" value="Chromosome_partition/occlusion"/>
</dbReference>
<dbReference type="GO" id="GO:0007059">
    <property type="term" value="P:chromosome segregation"/>
    <property type="evidence" value="ECO:0007669"/>
    <property type="project" value="TreeGrafter"/>
</dbReference>
<organism evidence="3 4">
    <name type="scientific">Caballeronia sordidicola</name>
    <name type="common">Burkholderia sordidicola</name>
    <dbReference type="NCBI Taxonomy" id="196367"/>
    <lineage>
        <taxon>Bacteria</taxon>
        <taxon>Pseudomonadati</taxon>
        <taxon>Pseudomonadota</taxon>
        <taxon>Betaproteobacteria</taxon>
        <taxon>Burkholderiales</taxon>
        <taxon>Burkholderiaceae</taxon>
        <taxon>Caballeronia</taxon>
    </lineage>
</organism>
<evidence type="ECO:0000256" key="1">
    <source>
        <dbReference type="SAM" id="MobiDB-lite"/>
    </source>
</evidence>
<evidence type="ECO:0000313" key="3">
    <source>
        <dbReference type="EMBL" id="OTP70776.1"/>
    </source>
</evidence>
<accession>A0A242MHZ2</accession>
<dbReference type="PANTHER" id="PTHR33375">
    <property type="entry name" value="CHROMOSOME-PARTITIONING PROTEIN PARB-RELATED"/>
    <property type="match status" value="1"/>
</dbReference>
<sequence>MAGRCGGRMSIKDRLAAKSATIGSNPKVLKTSDEGPARPKTAPGQLMSSIPFLAEKERELSAMSQENEKLREQLRSGGVSEVAISELHEVQGRRRRLTMEQYSELRENLRQNALVQAITVRARDTGGYEIVSGHNRVAIFRELGRERIPAVFFKEPDDTATEASALYANLFQPDLTDYEKYLGFKKLLEQTGKQQKELARESGADEGSVSRWMSFGDLPPDAIAIIETKPSCIGGKAAMALASLSREGKSDAVVQAVKALAAGNITQEAAVRLAKENKTTPAKPARAAPVTFRQGAKVYCKVIGAKETIRIDFHSEEARVAAEEAIHAVLANFSGSKR</sequence>
<evidence type="ECO:0000259" key="2">
    <source>
        <dbReference type="SMART" id="SM00470"/>
    </source>
</evidence>
<dbReference type="SUPFAM" id="SSF110849">
    <property type="entry name" value="ParB/Sulfiredoxin"/>
    <property type="match status" value="1"/>
</dbReference>
<dbReference type="InterPro" id="IPR036086">
    <property type="entry name" value="ParB/Sulfiredoxin_sf"/>
</dbReference>
<evidence type="ECO:0000313" key="4">
    <source>
        <dbReference type="Proteomes" id="UP000195221"/>
    </source>
</evidence>
<dbReference type="Gene3D" id="1.10.10.2830">
    <property type="match status" value="1"/>
</dbReference>
<dbReference type="EMBL" id="NBTZ01000104">
    <property type="protein sequence ID" value="OTP70776.1"/>
    <property type="molecule type" value="Genomic_DNA"/>
</dbReference>
<reference evidence="3 4" key="1">
    <citation type="submission" date="2017-03" db="EMBL/GenBank/DDBJ databases">
        <title>Genome analysis of strain PAMC 26577.</title>
        <authorList>
            <person name="Oh H.-M."/>
            <person name="Yang J.-A."/>
        </authorList>
    </citation>
    <scope>NUCLEOTIDE SEQUENCE [LARGE SCALE GENOMIC DNA]</scope>
    <source>
        <strain evidence="3 4">PAMC 26577</strain>
    </source>
</reference>
<dbReference type="Pfam" id="PF02195">
    <property type="entry name" value="ParB_N"/>
    <property type="match status" value="1"/>
</dbReference>
<dbReference type="Proteomes" id="UP000195221">
    <property type="component" value="Unassembled WGS sequence"/>
</dbReference>
<name>A0A242MHZ2_CABSO</name>
<dbReference type="SUPFAM" id="SSF109709">
    <property type="entry name" value="KorB DNA-binding domain-like"/>
    <property type="match status" value="1"/>
</dbReference>
<dbReference type="AlphaFoldDB" id="A0A242MHZ2"/>
<dbReference type="PANTHER" id="PTHR33375:SF1">
    <property type="entry name" value="CHROMOSOME-PARTITIONING PROTEIN PARB-RELATED"/>
    <property type="match status" value="1"/>
</dbReference>
<protein>
    <submittedName>
        <fullName evidence="3">Chromosome (Plasmid) partitioning protein ParB / Stage 0 sporulation protein J</fullName>
    </submittedName>
</protein>